<protein>
    <recommendedName>
        <fullName evidence="3">Right handed beta helix region</fullName>
    </recommendedName>
</protein>
<reference evidence="1 2" key="1">
    <citation type="submission" date="2023-09" db="EMBL/GenBank/DDBJ databases">
        <authorList>
            <person name="Rey-Velasco X."/>
        </authorList>
    </citation>
    <scope>NUCLEOTIDE SEQUENCE [LARGE SCALE GENOMIC DNA]</scope>
    <source>
        <strain evidence="1 2">F388</strain>
    </source>
</reference>
<proteinExistence type="predicted"/>
<organism evidence="1 2">
    <name type="scientific">Croceitalea rosinachiae</name>
    <dbReference type="NCBI Taxonomy" id="3075596"/>
    <lineage>
        <taxon>Bacteria</taxon>
        <taxon>Pseudomonadati</taxon>
        <taxon>Bacteroidota</taxon>
        <taxon>Flavobacteriia</taxon>
        <taxon>Flavobacteriales</taxon>
        <taxon>Flavobacteriaceae</taxon>
        <taxon>Croceitalea</taxon>
    </lineage>
</organism>
<dbReference type="RefSeq" id="WP_311350865.1">
    <property type="nucleotide sequence ID" value="NZ_JAVRHR010000002.1"/>
</dbReference>
<dbReference type="Proteomes" id="UP001255246">
    <property type="component" value="Unassembled WGS sequence"/>
</dbReference>
<comment type="caution">
    <text evidence="1">The sequence shown here is derived from an EMBL/GenBank/DDBJ whole genome shotgun (WGS) entry which is preliminary data.</text>
</comment>
<evidence type="ECO:0000313" key="1">
    <source>
        <dbReference type="EMBL" id="MDT0607306.1"/>
    </source>
</evidence>
<name>A0ABU3AEJ8_9FLAO</name>
<dbReference type="EMBL" id="JAVRHR010000002">
    <property type="protein sequence ID" value="MDT0607306.1"/>
    <property type="molecule type" value="Genomic_DNA"/>
</dbReference>
<evidence type="ECO:0008006" key="3">
    <source>
        <dbReference type="Google" id="ProtNLM"/>
    </source>
</evidence>
<dbReference type="SUPFAM" id="SSF51126">
    <property type="entry name" value="Pectin lyase-like"/>
    <property type="match status" value="1"/>
</dbReference>
<dbReference type="PROSITE" id="PS51257">
    <property type="entry name" value="PROKAR_LIPOPROTEIN"/>
    <property type="match status" value="1"/>
</dbReference>
<accession>A0ABU3AEJ8</accession>
<keyword evidence="2" id="KW-1185">Reference proteome</keyword>
<gene>
    <name evidence="1" type="ORF">RM706_09705</name>
</gene>
<sequence>MKASLKIYILFALVLFFIGLASCRKDFDFKTSSGNLEFSKDTVFLDTIFTNIGSSTYTLKVYNRENKDVVIPFIGLKNGQQSKYRLNVDGLAGKEFNDVPILAKDSMFIFIETTFDIAETGQNEFLHTDAIQFENTGTTKTVELVTLVKDAIFLYPERLENGFKETLLLGLDEDQNEIRIEGFFLDGGELNFNNQKPYVIYGYAAVPEGETLTMQAGTRVHFHKDSGILVSPNAAIEINGALSEDQMQLENEVIFEGDRLEPEFADTPGQWGTIWITAGSVNNQIEHLTLKNATVGILVEGDENNTASTLSINNSQLYNSTTTNLWSRTANISAENTVFGNSGSISLYCNLGGNYNFKHCTIANYWVNGFRNAPALYIDNYITLADGSSTGADLESASFANCIIDGNRNIELLLSSNTTNTFQFNFLNCSIQFDDINGDFAENPLFDFSDIAFFETIFLNQNTDFEDPRNNLFKIQANAEILDLGDLNTALNVPDDILGNLRTTLPDIGAYEFIVEQ</sequence>
<dbReference type="InterPro" id="IPR011050">
    <property type="entry name" value="Pectin_lyase_fold/virulence"/>
</dbReference>
<evidence type="ECO:0000313" key="2">
    <source>
        <dbReference type="Proteomes" id="UP001255246"/>
    </source>
</evidence>